<name>A0A0K2V087_LEPSM</name>
<reference evidence="1" key="1">
    <citation type="submission" date="2014-05" db="EMBL/GenBank/DDBJ databases">
        <authorList>
            <person name="Chronopoulou M."/>
        </authorList>
    </citation>
    <scope>NUCLEOTIDE SEQUENCE</scope>
    <source>
        <tissue evidence="1">Whole organism</tissue>
    </source>
</reference>
<proteinExistence type="predicted"/>
<accession>A0A0K2V087</accession>
<evidence type="ECO:0000313" key="1">
    <source>
        <dbReference type="EMBL" id="CDW43918.1"/>
    </source>
</evidence>
<organism evidence="1">
    <name type="scientific">Lepeophtheirus salmonis</name>
    <name type="common">Salmon louse</name>
    <name type="synonym">Caligus salmonis</name>
    <dbReference type="NCBI Taxonomy" id="72036"/>
    <lineage>
        <taxon>Eukaryota</taxon>
        <taxon>Metazoa</taxon>
        <taxon>Ecdysozoa</taxon>
        <taxon>Arthropoda</taxon>
        <taxon>Crustacea</taxon>
        <taxon>Multicrustacea</taxon>
        <taxon>Hexanauplia</taxon>
        <taxon>Copepoda</taxon>
        <taxon>Siphonostomatoida</taxon>
        <taxon>Caligidae</taxon>
        <taxon>Lepeophtheirus</taxon>
    </lineage>
</organism>
<dbReference type="EMBL" id="HACA01026557">
    <property type="protein sequence ID" value="CDW43918.1"/>
    <property type="molecule type" value="Transcribed_RNA"/>
</dbReference>
<dbReference type="AlphaFoldDB" id="A0A0K2V087"/>
<protein>
    <submittedName>
        <fullName evidence="1">Uncharacterized protein</fullName>
    </submittedName>
</protein>
<sequence length="51" mass="6034">MDLNSNCNSRTPSDKDFIRLLFIEKSRILKLTSWVVHQLLFGRTTLSVEYF</sequence>